<evidence type="ECO:0000313" key="1">
    <source>
        <dbReference type="EMBL" id="MFC6080849.1"/>
    </source>
</evidence>
<keyword evidence="2" id="KW-1185">Reference proteome</keyword>
<dbReference type="Gene3D" id="2.40.400.10">
    <property type="entry name" value="Acetoacetate decarboxylase-like"/>
    <property type="match status" value="1"/>
</dbReference>
<name>A0ABW1NDU7_9ACTN</name>
<proteinExistence type="predicted"/>
<sequence length="265" mass="29147">MASHLVQGRRITTPVEVRDATACGATYLVRADAVRAVLAYCDLDVTEVLPGKALCTLIFARFADTDLGPFHQFGVAFLVRSPECTRPRSRTLLSGVKELCTPGTGAFVHWLPVDQSFALEAGRQIWGFPQEQAQLDLRLASPYKRCLLRKDGRLVLDLLLRPGLPLPRLPSPVASTSRPSRVTHLGMPILGAPTMDAYTHLDGVTRRTRWTMHPQSVRTRPGGALIRLGNHPIAKELSELGLPKRALTTTTVARLTMTFEEPAQL</sequence>
<dbReference type="RefSeq" id="WP_380748040.1">
    <property type="nucleotide sequence ID" value="NZ_JBHSRF010000006.1"/>
</dbReference>
<dbReference type="EMBL" id="JBHSRF010000006">
    <property type="protein sequence ID" value="MFC6080849.1"/>
    <property type="molecule type" value="Genomic_DNA"/>
</dbReference>
<protein>
    <submittedName>
        <fullName evidence="1">Acetoacetate decarboxylase family protein</fullName>
    </submittedName>
</protein>
<dbReference type="Pfam" id="PF06314">
    <property type="entry name" value="ADC"/>
    <property type="match status" value="1"/>
</dbReference>
<gene>
    <name evidence="1" type="ORF">ACFP1K_06730</name>
</gene>
<accession>A0ABW1NDU7</accession>
<dbReference type="SUPFAM" id="SSF160104">
    <property type="entry name" value="Acetoacetate decarboxylase-like"/>
    <property type="match status" value="1"/>
</dbReference>
<reference evidence="2" key="1">
    <citation type="journal article" date="2019" name="Int. J. Syst. Evol. Microbiol.">
        <title>The Global Catalogue of Microorganisms (GCM) 10K type strain sequencing project: providing services to taxonomists for standard genome sequencing and annotation.</title>
        <authorList>
            <consortium name="The Broad Institute Genomics Platform"/>
            <consortium name="The Broad Institute Genome Sequencing Center for Infectious Disease"/>
            <person name="Wu L."/>
            <person name="Ma J."/>
        </authorList>
    </citation>
    <scope>NUCLEOTIDE SEQUENCE [LARGE SCALE GENOMIC DNA]</scope>
    <source>
        <strain evidence="2">JCM 30346</strain>
    </source>
</reference>
<dbReference type="InterPro" id="IPR023375">
    <property type="entry name" value="ADC_dom_sf"/>
</dbReference>
<evidence type="ECO:0000313" key="2">
    <source>
        <dbReference type="Proteomes" id="UP001596137"/>
    </source>
</evidence>
<organism evidence="1 2">
    <name type="scientific">Sphaerisporangium aureirubrum</name>
    <dbReference type="NCBI Taxonomy" id="1544736"/>
    <lineage>
        <taxon>Bacteria</taxon>
        <taxon>Bacillati</taxon>
        <taxon>Actinomycetota</taxon>
        <taxon>Actinomycetes</taxon>
        <taxon>Streptosporangiales</taxon>
        <taxon>Streptosporangiaceae</taxon>
        <taxon>Sphaerisporangium</taxon>
    </lineage>
</organism>
<dbReference type="Proteomes" id="UP001596137">
    <property type="component" value="Unassembled WGS sequence"/>
</dbReference>
<dbReference type="InterPro" id="IPR010451">
    <property type="entry name" value="Acetoacetate_decarboxylase"/>
</dbReference>
<comment type="caution">
    <text evidence="1">The sequence shown here is derived from an EMBL/GenBank/DDBJ whole genome shotgun (WGS) entry which is preliminary data.</text>
</comment>